<protein>
    <submittedName>
        <fullName evidence="1">Uncharacterized protein</fullName>
    </submittedName>
</protein>
<dbReference type="EMBL" id="JAPDDR010000002">
    <property type="protein sequence ID" value="MCW1912996.1"/>
    <property type="molecule type" value="Genomic_DNA"/>
</dbReference>
<organism evidence="1 2">
    <name type="scientific">Luteolibacter rhizosphaerae</name>
    <dbReference type="NCBI Taxonomy" id="2989719"/>
    <lineage>
        <taxon>Bacteria</taxon>
        <taxon>Pseudomonadati</taxon>
        <taxon>Verrucomicrobiota</taxon>
        <taxon>Verrucomicrobiia</taxon>
        <taxon>Verrucomicrobiales</taxon>
        <taxon>Verrucomicrobiaceae</taxon>
        <taxon>Luteolibacter</taxon>
    </lineage>
</organism>
<evidence type="ECO:0000313" key="1">
    <source>
        <dbReference type="EMBL" id="MCW1912996.1"/>
    </source>
</evidence>
<name>A0ABT3FZH6_9BACT</name>
<gene>
    <name evidence="1" type="ORF">OJ996_05405</name>
</gene>
<dbReference type="RefSeq" id="WP_264511982.1">
    <property type="nucleotide sequence ID" value="NZ_JAPDDR010000002.1"/>
</dbReference>
<sequence>MKGYVGRLRPGIVVSVIELTHGDLVARVETDWGLSRRMFCHHLDFGLEFKTRTGEWVREGDSRALRFLLRVRDELAAGKPERHVSDDGRRLDAEMVAKVLRRNG</sequence>
<accession>A0ABT3FZH6</accession>
<dbReference type="Proteomes" id="UP001165653">
    <property type="component" value="Unassembled WGS sequence"/>
</dbReference>
<reference evidence="1" key="1">
    <citation type="submission" date="2022-10" db="EMBL/GenBank/DDBJ databases">
        <title>Luteolibacter sp. GHJ8, whole genome shotgun sequencing project.</title>
        <authorList>
            <person name="Zhao G."/>
            <person name="Shen L."/>
        </authorList>
    </citation>
    <scope>NUCLEOTIDE SEQUENCE</scope>
    <source>
        <strain evidence="1">GHJ8</strain>
    </source>
</reference>
<keyword evidence="2" id="KW-1185">Reference proteome</keyword>
<proteinExistence type="predicted"/>
<evidence type="ECO:0000313" key="2">
    <source>
        <dbReference type="Proteomes" id="UP001165653"/>
    </source>
</evidence>
<comment type="caution">
    <text evidence="1">The sequence shown here is derived from an EMBL/GenBank/DDBJ whole genome shotgun (WGS) entry which is preliminary data.</text>
</comment>